<dbReference type="EMBL" id="CP060635">
    <property type="protein sequence ID" value="QNM07509.1"/>
    <property type="molecule type" value="Genomic_DNA"/>
</dbReference>
<accession>A0A7G9G9M7</accession>
<dbReference type="InterPro" id="IPR012504">
    <property type="entry name" value="Spore_YabP"/>
</dbReference>
<dbReference type="Proteomes" id="UP000515860">
    <property type="component" value="Chromosome"/>
</dbReference>
<evidence type="ECO:0000313" key="2">
    <source>
        <dbReference type="Proteomes" id="UP000515860"/>
    </source>
</evidence>
<protein>
    <submittedName>
        <fullName evidence="1">Sporulation protein YabP</fullName>
    </submittedName>
</protein>
<evidence type="ECO:0000313" key="1">
    <source>
        <dbReference type="EMBL" id="QNM07509.1"/>
    </source>
</evidence>
<organism evidence="1 2">
    <name type="scientific">Wansuia hejianensis</name>
    <dbReference type="NCBI Taxonomy" id="2763667"/>
    <lineage>
        <taxon>Bacteria</taxon>
        <taxon>Bacillati</taxon>
        <taxon>Bacillota</taxon>
        <taxon>Clostridia</taxon>
        <taxon>Lachnospirales</taxon>
        <taxon>Lachnospiraceae</taxon>
        <taxon>Wansuia</taxon>
    </lineage>
</organism>
<keyword evidence="2" id="KW-1185">Reference proteome</keyword>
<proteinExistence type="predicted"/>
<dbReference type="GO" id="GO:0030435">
    <property type="term" value="P:sporulation resulting in formation of a cellular spore"/>
    <property type="evidence" value="ECO:0007669"/>
    <property type="project" value="InterPro"/>
</dbReference>
<reference evidence="1 2" key="1">
    <citation type="submission" date="2020-08" db="EMBL/GenBank/DDBJ databases">
        <authorList>
            <person name="Liu C."/>
            <person name="Sun Q."/>
        </authorList>
    </citation>
    <scope>NUCLEOTIDE SEQUENCE [LARGE SCALE GENOMIC DNA]</scope>
    <source>
        <strain evidence="1 2">NSJ-29</strain>
    </source>
</reference>
<gene>
    <name evidence="1" type="primary">yabP</name>
    <name evidence="1" type="ORF">H9Q79_11280</name>
</gene>
<dbReference type="NCBIfam" id="TIGR02892">
    <property type="entry name" value="spore_yabP"/>
    <property type="match status" value="1"/>
</dbReference>
<dbReference type="Gene3D" id="2.60.40.2000">
    <property type="match status" value="1"/>
</dbReference>
<dbReference type="InterPro" id="IPR022476">
    <property type="entry name" value="Spore_YabP/YqfC"/>
</dbReference>
<name>A0A7G9G9M7_9FIRM</name>
<dbReference type="Pfam" id="PF07873">
    <property type="entry name" value="YabP"/>
    <property type="match status" value="1"/>
</dbReference>
<dbReference type="InterPro" id="IPR038705">
    <property type="entry name" value="YabP_sf"/>
</dbReference>
<dbReference type="KEGG" id="whj:H9Q79_11280"/>
<sequence>MEERLHRLTLSQRKEGTITGVVDVFSFDEHEILLKTSQGMLTVKGKELHVSRLELEKGEVDLEGQVDALLYTGQEPKQKQGSLLSRLFG</sequence>
<dbReference type="PIRSF" id="PIRSF011576">
    <property type="entry name" value="YabP"/>
    <property type="match status" value="1"/>
</dbReference>
<dbReference type="AlphaFoldDB" id="A0A7G9G9M7"/>